<feature type="compositionally biased region" description="Low complexity" evidence="1">
    <location>
        <begin position="582"/>
        <end position="597"/>
    </location>
</feature>
<feature type="region of interest" description="Disordered" evidence="1">
    <location>
        <begin position="579"/>
        <end position="655"/>
    </location>
</feature>
<feature type="compositionally biased region" description="Polar residues" evidence="1">
    <location>
        <begin position="92"/>
        <end position="112"/>
    </location>
</feature>
<feature type="compositionally biased region" description="Low complexity" evidence="1">
    <location>
        <begin position="937"/>
        <end position="958"/>
    </location>
</feature>
<feature type="compositionally biased region" description="Polar residues" evidence="1">
    <location>
        <begin position="25"/>
        <end position="47"/>
    </location>
</feature>
<evidence type="ECO:0000313" key="5">
    <source>
        <dbReference type="RefSeq" id="XP_035828947.1"/>
    </source>
</evidence>
<evidence type="ECO:0000313" key="4">
    <source>
        <dbReference type="RefSeq" id="XP_012944951.1"/>
    </source>
</evidence>
<feature type="compositionally biased region" description="Low complexity" evidence="1">
    <location>
        <begin position="866"/>
        <end position="877"/>
    </location>
</feature>
<feature type="compositionally biased region" description="Polar residues" evidence="1">
    <location>
        <begin position="636"/>
        <end position="655"/>
    </location>
</feature>
<dbReference type="RefSeq" id="XP_005091168.1">
    <property type="nucleotide sequence ID" value="XM_005091111.3"/>
</dbReference>
<proteinExistence type="predicted"/>
<feature type="region of interest" description="Disordered" evidence="1">
    <location>
        <begin position="282"/>
        <end position="339"/>
    </location>
</feature>
<gene>
    <name evidence="3 4 5" type="primary">LOC101846403</name>
</gene>
<keyword evidence="2" id="KW-1185">Reference proteome</keyword>
<organism evidence="2 3">
    <name type="scientific">Aplysia californica</name>
    <name type="common">California sea hare</name>
    <dbReference type="NCBI Taxonomy" id="6500"/>
    <lineage>
        <taxon>Eukaryota</taxon>
        <taxon>Metazoa</taxon>
        <taxon>Spiralia</taxon>
        <taxon>Lophotrochozoa</taxon>
        <taxon>Mollusca</taxon>
        <taxon>Gastropoda</taxon>
        <taxon>Heterobranchia</taxon>
        <taxon>Euthyneura</taxon>
        <taxon>Tectipleura</taxon>
        <taxon>Aplysiida</taxon>
        <taxon>Aplysioidea</taxon>
        <taxon>Aplysiidae</taxon>
        <taxon>Aplysia</taxon>
    </lineage>
</organism>
<feature type="region of interest" description="Disordered" evidence="1">
    <location>
        <begin position="25"/>
        <end position="161"/>
    </location>
</feature>
<feature type="compositionally biased region" description="Gly residues" evidence="1">
    <location>
        <begin position="613"/>
        <end position="629"/>
    </location>
</feature>
<feature type="compositionally biased region" description="Basic and acidic residues" evidence="1">
    <location>
        <begin position="971"/>
        <end position="985"/>
    </location>
</feature>
<sequence length="993" mass="107921">MGLNPEFSQLCDLMQHLDKQLAKTLSSKEVNSPNKSWCRSDNNSSMLESAVKQDRKYPGNSCLPGERKDKSEPSWASLLSSPGTNALKRGPSQESLCSNTPVSGKPTLSSINFRLRRHRSNPSLSDIKTEYPRAGMGGVSPHPSRSESRYHSPSFKVNLGEDNHCQGDYSRLHRSTARDNSCRRSVDPLSGMFLFGSAGSDVERTLRKGRRQQLSNSCVAASVPSSFNAFQQRAQKIDKTINELLEGHHSWQSTSSISVSSASAGGTPKRRNSWAEMLDQSQNNEVSPLQKEEVRKHGSPVDPVLHSRMPSLRYTSSTALSGLTSNTNRSSFLPGTRSSPSLANFSPHAMMSVPISQTSTTSMDSLKKAISRSRSILGDNNLARSQSYLFGKVLGLHKGSYVPPASVSNAEIRPNTLRLAADKNTASADKNPGLDGSLYSSLSKEKKRLQNIDNIINQTPMHGHNSRTAWKLPAWLMDSETYRYSRLNQRRATSTGDMLTLGRSFTSISSTPDSSSSQLLYSSHRSIGRGLAPNSSTPSLRNRDWWPSDMNASSSRNWNNACGRGGSWESNAPWRHGDWDHNNAPYSSSSSHNASPSQRDKSQPPFWRDCGSDVGGGGRAGGGGRGRGGYFDRNNKFPTRQNSPTTATGSCSQSSYSLTGDKFGNCEHYHSNDKSPPLSRSFTCANTAAGGCGGSGCGGGLQHQLRRQQSETVASKRNRGGGGGGSENSKKESGGGRRTRPAVLAHRLSSTAPGHGRGVHHNKVTGVNAGYHRVPLVRAAWCPAGSTTATRHKDAKWVWKIAGSKNERQRKKIPVKYTPYEPKITPERQQQNHEKTERENGQEMINGSNNKDCEVDHAHHNRHQPSPDSIRSPRPSDTASSLPSPLEGRHTSGAPVCAPSVRWRNNGRSSLLGGVFSTPLLQRCASLRPGGPDKFGARTSTSSRAASRGLNVNINNGNKGKKSKGNKGRKKDSAIKSRSSGENRVETTQSCRI</sequence>
<evidence type="ECO:0000313" key="3">
    <source>
        <dbReference type="RefSeq" id="XP_005091168.1"/>
    </source>
</evidence>
<dbReference type="Proteomes" id="UP000694888">
    <property type="component" value="Unplaced"/>
</dbReference>
<dbReference type="RefSeq" id="XP_012944951.1">
    <property type="nucleotide sequence ID" value="XM_013089497.2"/>
</dbReference>
<feature type="compositionally biased region" description="Basic and acidic residues" evidence="1">
    <location>
        <begin position="824"/>
        <end position="841"/>
    </location>
</feature>
<evidence type="ECO:0000313" key="2">
    <source>
        <dbReference type="Proteomes" id="UP000694888"/>
    </source>
</evidence>
<dbReference type="RefSeq" id="XP_035828947.1">
    <property type="nucleotide sequence ID" value="XM_035973054.1"/>
</dbReference>
<name>A0ABM0JDF9_APLCA</name>
<accession>A0ABM0JDF9</accession>
<protein>
    <submittedName>
        <fullName evidence="3 4">Uncharacterized protein LOC101846403 isoform X1</fullName>
    </submittedName>
</protein>
<dbReference type="GeneID" id="101846403"/>
<feature type="region of interest" description="Disordered" evidence="1">
    <location>
        <begin position="927"/>
        <end position="993"/>
    </location>
</feature>
<reference evidence="3 4" key="1">
    <citation type="submission" date="2025-05" db="UniProtKB">
        <authorList>
            <consortium name="RefSeq"/>
        </authorList>
    </citation>
    <scope>IDENTIFICATION</scope>
</reference>
<feature type="compositionally biased region" description="Basic residues" evidence="1">
    <location>
        <begin position="959"/>
        <end position="970"/>
    </location>
</feature>
<feature type="compositionally biased region" description="Polar residues" evidence="1">
    <location>
        <begin position="313"/>
        <end position="339"/>
    </location>
</feature>
<evidence type="ECO:0000256" key="1">
    <source>
        <dbReference type="SAM" id="MobiDB-lite"/>
    </source>
</evidence>
<feature type="region of interest" description="Disordered" evidence="1">
    <location>
        <begin position="700"/>
        <end position="740"/>
    </location>
</feature>
<feature type="region of interest" description="Disordered" evidence="1">
    <location>
        <begin position="807"/>
        <end position="902"/>
    </location>
</feature>